<dbReference type="PANTHER" id="PTHR43156:SF2">
    <property type="entry name" value="STAGE II SPORULATION PROTEIN E"/>
    <property type="match status" value="1"/>
</dbReference>
<accession>Q2LW41</accession>
<reference evidence="3 4" key="1">
    <citation type="journal article" date="2007" name="Proc. Natl. Acad. Sci. U.S.A.">
        <title>The genome of Syntrophus aciditrophicus: life at the thermodynamic limit of microbial growth.</title>
        <authorList>
            <person name="McInerney M.J."/>
            <person name="Rohlin L."/>
            <person name="Mouttaki H."/>
            <person name="Kim U."/>
            <person name="Krupp R.S."/>
            <person name="Rios-Hernandez L."/>
            <person name="Sieber J."/>
            <person name="Struchtemeyer C.G."/>
            <person name="Bhattacharyya A."/>
            <person name="Campbell J.W."/>
            <person name="Gunsalus R.P."/>
        </authorList>
    </citation>
    <scope>NUCLEOTIDE SEQUENCE [LARGE SCALE GENOMIC DNA]</scope>
    <source>
        <strain evidence="3 4">SB</strain>
    </source>
</reference>
<feature type="domain" description="PPM-type phosphatase" evidence="2">
    <location>
        <begin position="177"/>
        <end position="405"/>
    </location>
</feature>
<dbReference type="InterPro" id="IPR036457">
    <property type="entry name" value="PPM-type-like_dom_sf"/>
</dbReference>
<dbReference type="KEGG" id="sat:SYN_02510"/>
<dbReference type="FunCoup" id="Q2LW41">
    <property type="interactions" value="6"/>
</dbReference>
<dbReference type="EMBL" id="CP000252">
    <property type="protein sequence ID" value="ABC78303.1"/>
    <property type="molecule type" value="Genomic_DNA"/>
</dbReference>
<dbReference type="Pfam" id="PF14361">
    <property type="entry name" value="RsbRD_N"/>
    <property type="match status" value="1"/>
</dbReference>
<dbReference type="InParanoid" id="Q2LW41"/>
<protein>
    <submittedName>
        <fullName evidence="3">Serine phosphatase regulator of sigma subunit</fullName>
    </submittedName>
</protein>
<dbReference type="Gene3D" id="3.60.40.10">
    <property type="entry name" value="PPM-type phosphatase domain"/>
    <property type="match status" value="1"/>
</dbReference>
<dbReference type="GO" id="GO:0016791">
    <property type="term" value="F:phosphatase activity"/>
    <property type="evidence" value="ECO:0007669"/>
    <property type="project" value="TreeGrafter"/>
</dbReference>
<sequence>MTGRTFSMTANLTEVLHKYSKEVARQWAECLHQEVSELYARRPLEELIATTSQAGEAYLAAIVHHDCSQIDAFIARISKLRLEGGFSLSEVQKAFEIYRTLLIPILVKELRGDALLSALQSLNNCMSHTIFSFSDYFHNMANARLMEKQKKLDEDLKAAAGIQQCLLPRKLEKRPKFENVDIDWKFMPCETIGGDIFNIIHLDEDHLGFYMIDVSGHGVPSALVTFSISQALQPQMGYTIRKRPGLSPDYEIVPPGEVLKALDSEYPWERFEKFLTIIYVIVDIRSGRLIYSNAAHPPPILLHADGTFELLEKGGTIIGMDGILPFEEEEKAFSPGDKILLYTDGVFEFTNDEGELYGEKRFYPLVKSLSGLAVGKVLDEIILTIERFARGEKFPDDVSLMGIEFKEESKTT</sequence>
<evidence type="ECO:0000313" key="3">
    <source>
        <dbReference type="EMBL" id="ABC78303.1"/>
    </source>
</evidence>
<dbReference type="PANTHER" id="PTHR43156">
    <property type="entry name" value="STAGE II SPORULATION PROTEIN E-RELATED"/>
    <property type="match status" value="1"/>
</dbReference>
<evidence type="ECO:0000259" key="2">
    <source>
        <dbReference type="SMART" id="SM00331"/>
    </source>
</evidence>
<dbReference type="InterPro" id="IPR025751">
    <property type="entry name" value="RsbRD_N_dom"/>
</dbReference>
<proteinExistence type="predicted"/>
<gene>
    <name evidence="3" type="ORF">SYN_02510</name>
</gene>
<evidence type="ECO:0000313" key="4">
    <source>
        <dbReference type="Proteomes" id="UP000001933"/>
    </source>
</evidence>
<organism evidence="3 4">
    <name type="scientific">Syntrophus aciditrophicus (strain SB)</name>
    <dbReference type="NCBI Taxonomy" id="56780"/>
    <lineage>
        <taxon>Bacteria</taxon>
        <taxon>Pseudomonadati</taxon>
        <taxon>Thermodesulfobacteriota</taxon>
        <taxon>Syntrophia</taxon>
        <taxon>Syntrophales</taxon>
        <taxon>Syntrophaceae</taxon>
        <taxon>Syntrophus</taxon>
    </lineage>
</organism>
<dbReference type="InterPro" id="IPR052016">
    <property type="entry name" value="Bact_Sigma-Reg"/>
</dbReference>
<keyword evidence="4" id="KW-1185">Reference proteome</keyword>
<dbReference type="eggNOG" id="COG2208">
    <property type="taxonomic scope" value="Bacteria"/>
</dbReference>
<dbReference type="Pfam" id="PF07228">
    <property type="entry name" value="SpoIIE"/>
    <property type="match status" value="1"/>
</dbReference>
<dbReference type="SMART" id="SM00331">
    <property type="entry name" value="PP2C_SIG"/>
    <property type="match status" value="1"/>
</dbReference>
<dbReference type="STRING" id="56780.SYN_02510"/>
<keyword evidence="1" id="KW-0378">Hydrolase</keyword>
<dbReference type="AlphaFoldDB" id="Q2LW41"/>
<dbReference type="Proteomes" id="UP000001933">
    <property type="component" value="Chromosome"/>
</dbReference>
<dbReference type="HOGENOM" id="CLU_000445_43_7_7"/>
<dbReference type="InterPro" id="IPR001932">
    <property type="entry name" value="PPM-type_phosphatase-like_dom"/>
</dbReference>
<name>Q2LW41_SYNAS</name>
<evidence type="ECO:0000256" key="1">
    <source>
        <dbReference type="ARBA" id="ARBA00022801"/>
    </source>
</evidence>